<dbReference type="InterPro" id="IPR027417">
    <property type="entry name" value="P-loop_NTPase"/>
</dbReference>
<dbReference type="SUPFAM" id="SSF52540">
    <property type="entry name" value="P-loop containing nucleoside triphosphate hydrolases"/>
    <property type="match status" value="1"/>
</dbReference>
<dbReference type="VEuPathDB" id="FungiDB:A1O9_06951"/>
<keyword evidence="1" id="KW-0812">Transmembrane</keyword>
<proteinExistence type="predicted"/>
<dbReference type="Pfam" id="PF17784">
    <property type="entry name" value="Sulfotransfer_4"/>
    <property type="match status" value="1"/>
</dbReference>
<dbReference type="EMBL" id="AMGV01000005">
    <property type="protein sequence ID" value="KEF56761.1"/>
    <property type="molecule type" value="Genomic_DNA"/>
</dbReference>
<dbReference type="STRING" id="1182545.A0A072PAB2"/>
<keyword evidence="1" id="KW-0472">Membrane</keyword>
<dbReference type="PANTHER" id="PTHR36978">
    <property type="entry name" value="P-LOOP CONTAINING NUCLEOTIDE TRIPHOSPHATE HYDROLASE"/>
    <property type="match status" value="1"/>
</dbReference>
<dbReference type="Gene3D" id="3.40.50.300">
    <property type="entry name" value="P-loop containing nucleotide triphosphate hydrolases"/>
    <property type="match status" value="1"/>
</dbReference>
<evidence type="ECO:0008006" key="4">
    <source>
        <dbReference type="Google" id="ProtNLM"/>
    </source>
</evidence>
<dbReference type="InterPro" id="IPR040632">
    <property type="entry name" value="Sulfotransfer_4"/>
</dbReference>
<reference evidence="2 3" key="1">
    <citation type="submission" date="2013-03" db="EMBL/GenBank/DDBJ databases">
        <title>The Genome Sequence of Exophiala aquamarina CBS 119918.</title>
        <authorList>
            <consortium name="The Broad Institute Genomics Platform"/>
            <person name="Cuomo C."/>
            <person name="de Hoog S."/>
            <person name="Gorbushina A."/>
            <person name="Walker B."/>
            <person name="Young S.K."/>
            <person name="Zeng Q."/>
            <person name="Gargeya S."/>
            <person name="Fitzgerald M."/>
            <person name="Haas B."/>
            <person name="Abouelleil A."/>
            <person name="Allen A.W."/>
            <person name="Alvarado L."/>
            <person name="Arachchi H.M."/>
            <person name="Berlin A.M."/>
            <person name="Chapman S.B."/>
            <person name="Gainer-Dewar J."/>
            <person name="Goldberg J."/>
            <person name="Griggs A."/>
            <person name="Gujja S."/>
            <person name="Hansen M."/>
            <person name="Howarth C."/>
            <person name="Imamovic A."/>
            <person name="Ireland A."/>
            <person name="Larimer J."/>
            <person name="McCowan C."/>
            <person name="Murphy C."/>
            <person name="Pearson M."/>
            <person name="Poon T.W."/>
            <person name="Priest M."/>
            <person name="Roberts A."/>
            <person name="Saif S."/>
            <person name="Shea T."/>
            <person name="Sisk P."/>
            <person name="Sykes S."/>
            <person name="Wortman J."/>
            <person name="Nusbaum C."/>
            <person name="Birren B."/>
        </authorList>
    </citation>
    <scope>NUCLEOTIDE SEQUENCE [LARGE SCALE GENOMIC DNA]</scope>
    <source>
        <strain evidence="2 3">CBS 119918</strain>
    </source>
</reference>
<accession>A0A072PAB2</accession>
<gene>
    <name evidence="2" type="ORF">A1O9_06951</name>
</gene>
<dbReference type="OrthoDB" id="408152at2759"/>
<dbReference type="AlphaFoldDB" id="A0A072PAB2"/>
<dbReference type="PANTHER" id="PTHR36978:SF3">
    <property type="entry name" value="P-LOOP CONTAINING NUCLEOSIDE TRIPHOSPHATE HYDROLASE PROTEIN"/>
    <property type="match status" value="1"/>
</dbReference>
<keyword evidence="3" id="KW-1185">Reference proteome</keyword>
<dbReference type="Proteomes" id="UP000027920">
    <property type="component" value="Unassembled WGS sequence"/>
</dbReference>
<protein>
    <recommendedName>
        <fullName evidence="4">NAD dependent epimerase/dehydratase</fullName>
    </recommendedName>
</protein>
<evidence type="ECO:0000313" key="3">
    <source>
        <dbReference type="Proteomes" id="UP000027920"/>
    </source>
</evidence>
<dbReference type="GeneID" id="25281865"/>
<feature type="transmembrane region" description="Helical" evidence="1">
    <location>
        <begin position="244"/>
        <end position="265"/>
    </location>
</feature>
<sequence length="268" mass="29778">MGQTASQPMPDKSLKVIGAGLSRTGTTSFGAACSYLLDGPCYHGGTQMLNSPESHIKRWIEICRLAPPKDEAGRKALNAGVKEMLDGYVACTDLPSNAFVEELMEVYPDAKVICSVRDPDKWWNSLAPIVEKGNLTVLSWILAPLPTLRMFRTYHDALDDGRVGELYFREGEPRRPTKAMYERHIEHLKKIVPKEKLFFYDVRDGWEPLCAILGVPVPKDVPFPKLNDAQAMEAFMKKSVQRGLMAWAGIALTIGAAGFSAARYAKLF</sequence>
<dbReference type="HOGENOM" id="CLU_061199_2_1_1"/>
<evidence type="ECO:0000256" key="1">
    <source>
        <dbReference type="SAM" id="Phobius"/>
    </source>
</evidence>
<keyword evidence="1" id="KW-1133">Transmembrane helix</keyword>
<evidence type="ECO:0000313" key="2">
    <source>
        <dbReference type="EMBL" id="KEF56761.1"/>
    </source>
</evidence>
<organism evidence="2 3">
    <name type="scientific">Exophiala aquamarina CBS 119918</name>
    <dbReference type="NCBI Taxonomy" id="1182545"/>
    <lineage>
        <taxon>Eukaryota</taxon>
        <taxon>Fungi</taxon>
        <taxon>Dikarya</taxon>
        <taxon>Ascomycota</taxon>
        <taxon>Pezizomycotina</taxon>
        <taxon>Eurotiomycetes</taxon>
        <taxon>Chaetothyriomycetidae</taxon>
        <taxon>Chaetothyriales</taxon>
        <taxon>Herpotrichiellaceae</taxon>
        <taxon>Exophiala</taxon>
    </lineage>
</organism>
<dbReference type="RefSeq" id="XP_013259351.1">
    <property type="nucleotide sequence ID" value="XM_013403897.1"/>
</dbReference>
<name>A0A072PAB2_9EURO</name>
<comment type="caution">
    <text evidence="2">The sequence shown here is derived from an EMBL/GenBank/DDBJ whole genome shotgun (WGS) entry which is preliminary data.</text>
</comment>